<dbReference type="PANTHER" id="PTHR30461">
    <property type="entry name" value="DNA-INVERTASE FROM LAMBDOID PROPHAGE"/>
    <property type="match status" value="1"/>
</dbReference>
<keyword evidence="1" id="KW-0238">DNA-binding</keyword>
<dbReference type="RefSeq" id="WP_378926524.1">
    <property type="nucleotide sequence ID" value="NZ_JBHLWQ010000074.1"/>
</dbReference>
<sequence length="256" mass="28320">MPQLRIVDEDLWQAVKERQATQMRRREKVATTDRNRLSSGQTLRRRKYLLSGLLRCGLCGGSMTVAGSGKYRSYYCANAKEKGASVCGGMRGLHETKASELVLPAIHSELTKPEAYARFREAFHRHLAGSQGAAEDARRLHDAQVAELETKHRNLVLAVENGNYSPVIIARLNAVDEELKTKRAAGEHLVPPAIELPEDLPELYRTMMDDLVSALSAEGIDSRASDALHELIERVVMRNAPKDFGPSCFHSASTGV</sequence>
<dbReference type="Pfam" id="PF13408">
    <property type="entry name" value="Zn_ribbon_recom"/>
    <property type="match status" value="1"/>
</dbReference>
<evidence type="ECO:0000313" key="5">
    <source>
        <dbReference type="Proteomes" id="UP001589795"/>
    </source>
</evidence>
<evidence type="ECO:0000256" key="1">
    <source>
        <dbReference type="ARBA" id="ARBA00023125"/>
    </source>
</evidence>
<feature type="non-terminal residue" evidence="4">
    <location>
        <position position="256"/>
    </location>
</feature>
<dbReference type="InterPro" id="IPR025827">
    <property type="entry name" value="Zn_ribbon_recom_dom"/>
</dbReference>
<accession>A0ABV6CJ12</accession>
<evidence type="ECO:0000259" key="3">
    <source>
        <dbReference type="Pfam" id="PF13408"/>
    </source>
</evidence>
<dbReference type="Proteomes" id="UP001589795">
    <property type="component" value="Unassembled WGS sequence"/>
</dbReference>
<proteinExistence type="predicted"/>
<evidence type="ECO:0000256" key="2">
    <source>
        <dbReference type="ARBA" id="ARBA00023172"/>
    </source>
</evidence>
<evidence type="ECO:0000313" key="4">
    <source>
        <dbReference type="EMBL" id="MFC0200377.1"/>
    </source>
</evidence>
<keyword evidence="5" id="KW-1185">Reference proteome</keyword>
<protein>
    <submittedName>
        <fullName evidence="4">Zinc ribbon domain-containing protein</fullName>
    </submittedName>
</protein>
<dbReference type="InterPro" id="IPR050639">
    <property type="entry name" value="SSR_resolvase"/>
</dbReference>
<gene>
    <name evidence="4" type="ORF">ACFFIZ_08600</name>
</gene>
<dbReference type="PANTHER" id="PTHR30461:SF2">
    <property type="entry name" value="SERINE RECOMBINASE PINE-RELATED"/>
    <property type="match status" value="1"/>
</dbReference>
<dbReference type="EMBL" id="JBHLWQ010000074">
    <property type="protein sequence ID" value="MFC0200377.1"/>
    <property type="molecule type" value="Genomic_DNA"/>
</dbReference>
<comment type="caution">
    <text evidence="4">The sequence shown here is derived from an EMBL/GenBank/DDBJ whole genome shotgun (WGS) entry which is preliminary data.</text>
</comment>
<feature type="domain" description="Recombinase zinc beta ribbon" evidence="3">
    <location>
        <begin position="49"/>
        <end position="106"/>
    </location>
</feature>
<organism evidence="4 5">
    <name type="scientific">Paracoccus rhizosphaerae</name>
    <dbReference type="NCBI Taxonomy" id="1133347"/>
    <lineage>
        <taxon>Bacteria</taxon>
        <taxon>Pseudomonadati</taxon>
        <taxon>Pseudomonadota</taxon>
        <taxon>Alphaproteobacteria</taxon>
        <taxon>Rhodobacterales</taxon>
        <taxon>Paracoccaceae</taxon>
        <taxon>Paracoccus</taxon>
    </lineage>
</organism>
<name>A0ABV6CJ12_9RHOB</name>
<reference evidence="4 5" key="1">
    <citation type="submission" date="2024-09" db="EMBL/GenBank/DDBJ databases">
        <authorList>
            <person name="Sun Q."/>
            <person name="Mori K."/>
        </authorList>
    </citation>
    <scope>NUCLEOTIDE SEQUENCE [LARGE SCALE GENOMIC DNA]</scope>
    <source>
        <strain evidence="4 5">CCM 7904</strain>
    </source>
</reference>
<keyword evidence="2" id="KW-0233">DNA recombination</keyword>